<dbReference type="Gene3D" id="2.30.30.40">
    <property type="entry name" value="SH3 Domains"/>
    <property type="match status" value="2"/>
</dbReference>
<comment type="caution">
    <text evidence="3">The sequence shown here is derived from an EMBL/GenBank/DDBJ whole genome shotgun (WGS) entry which is preliminary data.</text>
</comment>
<dbReference type="Pfam" id="PF08239">
    <property type="entry name" value="SH3_3"/>
    <property type="match status" value="2"/>
</dbReference>
<evidence type="ECO:0000313" key="3">
    <source>
        <dbReference type="EMBL" id="MBR8827526.1"/>
    </source>
</evidence>
<evidence type="ECO:0000259" key="2">
    <source>
        <dbReference type="Pfam" id="PF08239"/>
    </source>
</evidence>
<dbReference type="EMBL" id="JADQBC010000033">
    <property type="protein sequence ID" value="MBR8827526.1"/>
    <property type="molecule type" value="Genomic_DNA"/>
</dbReference>
<dbReference type="PANTHER" id="PTHR34408:SF1">
    <property type="entry name" value="GLYCOSYL HYDROLASE FAMILY 19 DOMAIN-CONTAINING PROTEIN HI_1415"/>
    <property type="match status" value="1"/>
</dbReference>
<feature type="domain" description="SH3b" evidence="2">
    <location>
        <begin position="52"/>
        <end position="110"/>
    </location>
</feature>
<proteinExistence type="predicted"/>
<protein>
    <submittedName>
        <fullName evidence="3">SH3 domain-containing protein</fullName>
    </submittedName>
</protein>
<feature type="signal peptide" evidence="1">
    <location>
        <begin position="1"/>
        <end position="36"/>
    </location>
</feature>
<dbReference type="InterPro" id="IPR003646">
    <property type="entry name" value="SH3-like_bac-type"/>
</dbReference>
<feature type="domain" description="SH3b" evidence="2">
    <location>
        <begin position="121"/>
        <end position="165"/>
    </location>
</feature>
<reference evidence="3" key="1">
    <citation type="submission" date="2021-02" db="EMBL/GenBank/DDBJ databases">
        <title>Metagenome analyses of Stigonema ocellatum DSM 106950, Chlorogloea purpurea SAG 13.99 and Gomphosphaeria aponina DSM 107014.</title>
        <authorList>
            <person name="Marter P."/>
            <person name="Huang S."/>
        </authorList>
    </citation>
    <scope>NUCLEOTIDE SEQUENCE</scope>
    <source>
        <strain evidence="3">JP213</strain>
    </source>
</reference>
<name>A0A941GW72_9CHRO</name>
<sequence>MMSQVLSRKTCTSITALVWFFSSLLAIVGCQSQAIAQVCQTRAYVIDPDPQGLNVRNQPNSQSEIIGNLPLYTEVNVLEHQNNWLFISPINPELQEVDFQGEGWVYASLLGLNTRGYNSNNVALYSEPRETSEVVGYAESSSSVTMVSCSGEWVLVRSKNIQGWLNPEEQCAAALTTCP</sequence>
<dbReference type="Proteomes" id="UP000767446">
    <property type="component" value="Unassembled WGS sequence"/>
</dbReference>
<gene>
    <name evidence="3" type="ORF">DSM107014_06390</name>
</gene>
<dbReference type="AlphaFoldDB" id="A0A941GW72"/>
<dbReference type="PANTHER" id="PTHR34408">
    <property type="entry name" value="FAMILY PROTEIN, PUTATIVE-RELATED"/>
    <property type="match status" value="1"/>
</dbReference>
<feature type="chain" id="PRO_5037621159" evidence="1">
    <location>
        <begin position="37"/>
        <end position="179"/>
    </location>
</feature>
<accession>A0A941GW72</accession>
<keyword evidence="1" id="KW-0732">Signal</keyword>
<organism evidence="3 4">
    <name type="scientific">Gomphosphaeria aponina SAG 52.96 = DSM 107014</name>
    <dbReference type="NCBI Taxonomy" id="1521640"/>
    <lineage>
        <taxon>Bacteria</taxon>
        <taxon>Bacillati</taxon>
        <taxon>Cyanobacteriota</taxon>
        <taxon>Cyanophyceae</taxon>
        <taxon>Oscillatoriophycideae</taxon>
        <taxon>Chroococcales</taxon>
        <taxon>Gomphosphaeriaceae</taxon>
        <taxon>Gomphosphaeria</taxon>
    </lineage>
</organism>
<evidence type="ECO:0000313" key="4">
    <source>
        <dbReference type="Proteomes" id="UP000767446"/>
    </source>
</evidence>
<dbReference type="InterPro" id="IPR052354">
    <property type="entry name" value="Cell_Wall_Dynamics_Protein"/>
</dbReference>
<evidence type="ECO:0000256" key="1">
    <source>
        <dbReference type="SAM" id="SignalP"/>
    </source>
</evidence>